<sequence>MKKEADNNKSKIFRLITALVQCGLLGFGGGNALIPVLYRKAVEEYHLISKDDFEEAVVVASITPGALPVEIAAGIGRITGGDLGMLCAAAAISLPGCLLVLFFTALLSSFGSQLALQINYLSVGVTAYILYVLGCYVAQTLENSRADRIQSHWEKGKPSGRVSFSPSCVLIITAVFLVTCGDQIYHIFGIQGDPLLGISTVNVMAVAFFLIFWLREDYRLSKVIPAVLVAFFYCLCVGGMDLFSDTALELLLALLMLVMALWGLVADLKQNHMRLNTSILPALRECAVAFVFMAVFALPALFTYEETPAYLFRGALSSILSFGGGDAYLAVAGGMFVTSGLILYSDFYSNLVPVANAVPGSILCKILTGTGYFLGYRSDGNIVTGLLTGLCGFGCAVAMSCITYSVGAYFYEQLENAAIFSQLKKSTRPIISGLLFTVGLGLIYNCIQIGTGAGIPSWFPALLCLFCLAGEILFVKKFRYRPLLMVLVSAGISLLFCNLASL</sequence>
<evidence type="ECO:0000256" key="6">
    <source>
        <dbReference type="ARBA" id="ARBA00023136"/>
    </source>
</evidence>
<dbReference type="GO" id="GO:0015109">
    <property type="term" value="F:chromate transmembrane transporter activity"/>
    <property type="evidence" value="ECO:0007669"/>
    <property type="project" value="InterPro"/>
</dbReference>
<evidence type="ECO:0000313" key="9">
    <source>
        <dbReference type="Proteomes" id="UP000824230"/>
    </source>
</evidence>
<feature type="transmembrane region" description="Helical" evidence="7">
    <location>
        <begin position="246"/>
        <end position="265"/>
    </location>
</feature>
<dbReference type="InterPro" id="IPR052518">
    <property type="entry name" value="CHR_Transporter"/>
</dbReference>
<dbReference type="Pfam" id="PF02417">
    <property type="entry name" value="Chromate_transp"/>
    <property type="match status" value="2"/>
</dbReference>
<evidence type="ECO:0000256" key="1">
    <source>
        <dbReference type="ARBA" id="ARBA00004651"/>
    </source>
</evidence>
<feature type="transmembrane region" description="Helical" evidence="7">
    <location>
        <begin position="56"/>
        <end position="76"/>
    </location>
</feature>
<proteinExistence type="inferred from homology"/>
<evidence type="ECO:0000256" key="7">
    <source>
        <dbReference type="SAM" id="Phobius"/>
    </source>
</evidence>
<dbReference type="PANTHER" id="PTHR43663">
    <property type="entry name" value="CHROMATE TRANSPORT PROTEIN-RELATED"/>
    <property type="match status" value="1"/>
</dbReference>
<feature type="transmembrane region" description="Helical" evidence="7">
    <location>
        <begin position="162"/>
        <end position="188"/>
    </location>
</feature>
<evidence type="ECO:0000256" key="3">
    <source>
        <dbReference type="ARBA" id="ARBA00022475"/>
    </source>
</evidence>
<gene>
    <name evidence="8" type="ORF">H9738_04645</name>
</gene>
<dbReference type="AlphaFoldDB" id="A0A9D2ALY6"/>
<feature type="transmembrane region" description="Helical" evidence="7">
    <location>
        <begin position="430"/>
        <end position="451"/>
    </location>
</feature>
<accession>A0A9D2ALY6</accession>
<dbReference type="EMBL" id="DXFG01000088">
    <property type="protein sequence ID" value="HIX37144.1"/>
    <property type="molecule type" value="Genomic_DNA"/>
</dbReference>
<evidence type="ECO:0000256" key="4">
    <source>
        <dbReference type="ARBA" id="ARBA00022692"/>
    </source>
</evidence>
<name>A0A9D2ALY6_9FIRM</name>
<feature type="transmembrane region" description="Helical" evidence="7">
    <location>
        <begin position="327"/>
        <end position="344"/>
    </location>
</feature>
<evidence type="ECO:0000256" key="5">
    <source>
        <dbReference type="ARBA" id="ARBA00022989"/>
    </source>
</evidence>
<feature type="transmembrane region" description="Helical" evidence="7">
    <location>
        <begin position="223"/>
        <end position="240"/>
    </location>
</feature>
<feature type="transmembrane region" description="Helical" evidence="7">
    <location>
        <begin position="286"/>
        <end position="304"/>
    </location>
</feature>
<keyword evidence="6 7" id="KW-0472">Membrane</keyword>
<comment type="caution">
    <text evidence="8">The sequence shown here is derived from an EMBL/GenBank/DDBJ whole genome shotgun (WGS) entry which is preliminary data.</text>
</comment>
<feature type="transmembrane region" description="Helical" evidence="7">
    <location>
        <begin position="386"/>
        <end position="410"/>
    </location>
</feature>
<reference evidence="8" key="1">
    <citation type="journal article" date="2021" name="PeerJ">
        <title>Extensive microbial diversity within the chicken gut microbiome revealed by metagenomics and culture.</title>
        <authorList>
            <person name="Gilroy R."/>
            <person name="Ravi A."/>
            <person name="Getino M."/>
            <person name="Pursley I."/>
            <person name="Horton D.L."/>
            <person name="Alikhan N.F."/>
            <person name="Baker D."/>
            <person name="Gharbi K."/>
            <person name="Hall N."/>
            <person name="Watson M."/>
            <person name="Adriaenssens E.M."/>
            <person name="Foster-Nyarko E."/>
            <person name="Jarju S."/>
            <person name="Secka A."/>
            <person name="Antonio M."/>
            <person name="Oren A."/>
            <person name="Chaudhuri R.R."/>
            <person name="La Ragione R."/>
            <person name="Hildebrand F."/>
            <person name="Pallen M.J."/>
        </authorList>
    </citation>
    <scope>NUCLEOTIDE SEQUENCE</scope>
    <source>
        <strain evidence="8">ChiHjej12B11-1927</strain>
    </source>
</reference>
<dbReference type="GO" id="GO:0005886">
    <property type="term" value="C:plasma membrane"/>
    <property type="evidence" value="ECO:0007669"/>
    <property type="project" value="UniProtKB-SubCell"/>
</dbReference>
<feature type="transmembrane region" description="Helical" evidence="7">
    <location>
        <begin position="83"/>
        <end position="106"/>
    </location>
</feature>
<comment type="similarity">
    <text evidence="2">Belongs to the chromate ion transporter (CHR) (TC 2.A.51) family.</text>
</comment>
<feature type="transmembrane region" description="Helical" evidence="7">
    <location>
        <begin position="12"/>
        <end position="36"/>
    </location>
</feature>
<feature type="transmembrane region" description="Helical" evidence="7">
    <location>
        <begin position="457"/>
        <end position="475"/>
    </location>
</feature>
<dbReference type="Proteomes" id="UP000824230">
    <property type="component" value="Unassembled WGS sequence"/>
</dbReference>
<comment type="subcellular location">
    <subcellularLocation>
        <location evidence="1">Cell membrane</location>
        <topology evidence="1">Multi-pass membrane protein</topology>
    </subcellularLocation>
</comment>
<protein>
    <submittedName>
        <fullName evidence="8">Chromate transporter</fullName>
    </submittedName>
</protein>
<keyword evidence="3" id="KW-1003">Cell membrane</keyword>
<reference evidence="8" key="2">
    <citation type="submission" date="2021-04" db="EMBL/GenBank/DDBJ databases">
        <authorList>
            <person name="Gilroy R."/>
        </authorList>
    </citation>
    <scope>NUCLEOTIDE SEQUENCE</scope>
    <source>
        <strain evidence="8">ChiHjej12B11-1927</strain>
    </source>
</reference>
<keyword evidence="4 7" id="KW-0812">Transmembrane</keyword>
<feature type="transmembrane region" description="Helical" evidence="7">
    <location>
        <begin position="118"/>
        <end position="141"/>
    </location>
</feature>
<dbReference type="InterPro" id="IPR003370">
    <property type="entry name" value="Chromate_transpt"/>
</dbReference>
<dbReference type="PANTHER" id="PTHR43663:SF1">
    <property type="entry name" value="CHROMATE TRANSPORTER"/>
    <property type="match status" value="1"/>
</dbReference>
<keyword evidence="5 7" id="KW-1133">Transmembrane helix</keyword>
<evidence type="ECO:0000313" key="8">
    <source>
        <dbReference type="EMBL" id="HIX37144.1"/>
    </source>
</evidence>
<feature type="transmembrane region" description="Helical" evidence="7">
    <location>
        <begin position="194"/>
        <end position="214"/>
    </location>
</feature>
<feature type="transmembrane region" description="Helical" evidence="7">
    <location>
        <begin position="482"/>
        <end position="501"/>
    </location>
</feature>
<organism evidence="8 9">
    <name type="scientific">Candidatus Blautia pullistercoris</name>
    <dbReference type="NCBI Taxonomy" id="2838499"/>
    <lineage>
        <taxon>Bacteria</taxon>
        <taxon>Bacillati</taxon>
        <taxon>Bacillota</taxon>
        <taxon>Clostridia</taxon>
        <taxon>Lachnospirales</taxon>
        <taxon>Lachnospiraceae</taxon>
        <taxon>Blautia</taxon>
    </lineage>
</organism>
<evidence type="ECO:0000256" key="2">
    <source>
        <dbReference type="ARBA" id="ARBA00005262"/>
    </source>
</evidence>
<feature type="transmembrane region" description="Helical" evidence="7">
    <location>
        <begin position="351"/>
        <end position="374"/>
    </location>
</feature>